<comment type="subcellular location">
    <subcellularLocation>
        <location evidence="7">Cytoplasm</location>
    </subcellularLocation>
</comment>
<evidence type="ECO:0000256" key="6">
    <source>
        <dbReference type="ARBA" id="ARBA00049244"/>
    </source>
</evidence>
<dbReference type="InterPro" id="IPR050116">
    <property type="entry name" value="DNA_polymerase-Y"/>
</dbReference>
<evidence type="ECO:0000256" key="5">
    <source>
        <dbReference type="ARBA" id="ARBA00025589"/>
    </source>
</evidence>
<reference evidence="10 11" key="1">
    <citation type="submission" date="2021-01" db="EMBL/GenBank/DDBJ databases">
        <title>Belnapia mucosa sp. nov. and Belnapia arida sp. nov., isolated from the Tabernas Desert (Almeria, Spain).</title>
        <authorList>
            <person name="Molina-Menor E."/>
            <person name="Vidal-Verdu A."/>
            <person name="Calonge A."/>
            <person name="Satari L."/>
            <person name="Pereto Magraner J."/>
            <person name="Porcar Miralles M."/>
        </authorList>
    </citation>
    <scope>NUCLEOTIDE SEQUENCE [LARGE SCALE GENOMIC DNA]</scope>
    <source>
        <strain evidence="10 11">T6</strain>
    </source>
</reference>
<dbReference type="Gene3D" id="1.10.150.20">
    <property type="entry name" value="5' to 3' exonuclease, C-terminal subdomain"/>
    <property type="match status" value="1"/>
</dbReference>
<keyword evidence="7" id="KW-0963">Cytoplasm</keyword>
<keyword evidence="7" id="KW-0227">DNA damage</keyword>
<dbReference type="Pfam" id="PF11799">
    <property type="entry name" value="IMS_C"/>
    <property type="match status" value="1"/>
</dbReference>
<dbReference type="PANTHER" id="PTHR11076">
    <property type="entry name" value="DNA REPAIR POLYMERASE UMUC / TRANSFERASE FAMILY MEMBER"/>
    <property type="match status" value="1"/>
</dbReference>
<keyword evidence="7" id="KW-0238">DNA-binding</keyword>
<name>A0ABS1V4Z5_9PROT</name>
<gene>
    <name evidence="7" type="primary">dinB</name>
    <name evidence="10" type="ORF">JMJ55_15520</name>
</gene>
<keyword evidence="7" id="KW-0479">Metal-binding</keyword>
<keyword evidence="7" id="KW-0235">DNA replication</keyword>
<evidence type="ECO:0000256" key="2">
    <source>
        <dbReference type="ARBA" id="ARBA00011245"/>
    </source>
</evidence>
<evidence type="ECO:0000256" key="3">
    <source>
        <dbReference type="ARBA" id="ARBA00022457"/>
    </source>
</evidence>
<dbReference type="EMBL" id="JAEUXJ010000006">
    <property type="protein sequence ID" value="MBL6456745.1"/>
    <property type="molecule type" value="Genomic_DNA"/>
</dbReference>
<dbReference type="GO" id="GO:0003887">
    <property type="term" value="F:DNA-directed DNA polymerase activity"/>
    <property type="evidence" value="ECO:0007669"/>
    <property type="project" value="UniProtKB-EC"/>
</dbReference>
<comment type="subunit">
    <text evidence="2 7">Monomer.</text>
</comment>
<dbReference type="Pfam" id="PF00817">
    <property type="entry name" value="IMS"/>
    <property type="match status" value="1"/>
</dbReference>
<dbReference type="InterPro" id="IPR017961">
    <property type="entry name" value="DNA_pol_Y-fam_little_finger"/>
</dbReference>
<dbReference type="InterPro" id="IPR043128">
    <property type="entry name" value="Rev_trsase/Diguanyl_cyclase"/>
</dbReference>
<keyword evidence="7 10" id="KW-0808">Transferase</keyword>
<evidence type="ECO:0000256" key="1">
    <source>
        <dbReference type="ARBA" id="ARBA00010945"/>
    </source>
</evidence>
<keyword evidence="7 10" id="KW-0548">Nucleotidyltransferase</keyword>
<dbReference type="PROSITE" id="PS50173">
    <property type="entry name" value="UMUC"/>
    <property type="match status" value="1"/>
</dbReference>
<dbReference type="NCBIfam" id="NF002677">
    <property type="entry name" value="PRK02406.1"/>
    <property type="match status" value="1"/>
</dbReference>
<keyword evidence="4 7" id="KW-0239">DNA-directed DNA polymerase</keyword>
<dbReference type="PANTHER" id="PTHR11076:SF33">
    <property type="entry name" value="DNA POLYMERASE KAPPA"/>
    <property type="match status" value="1"/>
</dbReference>
<dbReference type="Gene3D" id="3.30.70.270">
    <property type="match status" value="1"/>
</dbReference>
<dbReference type="NCBIfam" id="NF002751">
    <property type="entry name" value="PRK02794.1"/>
    <property type="match status" value="1"/>
</dbReference>
<keyword evidence="7" id="KW-0460">Magnesium</keyword>
<dbReference type="CDD" id="cd03586">
    <property type="entry name" value="PolY_Pol_IV_kappa"/>
    <property type="match status" value="1"/>
</dbReference>
<dbReference type="InterPro" id="IPR043502">
    <property type="entry name" value="DNA/RNA_pol_sf"/>
</dbReference>
<keyword evidence="3 7" id="KW-0515">Mutator protein</keyword>
<comment type="similarity">
    <text evidence="1 7">Belongs to the DNA polymerase type-Y family.</text>
</comment>
<dbReference type="InterPro" id="IPR036775">
    <property type="entry name" value="DNA_pol_Y-fam_lit_finger_sf"/>
</dbReference>
<feature type="active site" evidence="7">
    <location>
        <position position="136"/>
    </location>
</feature>
<dbReference type="Gene3D" id="3.30.1490.100">
    <property type="entry name" value="DNA polymerase, Y-family, little finger domain"/>
    <property type="match status" value="1"/>
</dbReference>
<accession>A0ABS1V4Z5</accession>
<proteinExistence type="inferred from homology"/>
<dbReference type="SUPFAM" id="SSF100879">
    <property type="entry name" value="Lesion bypass DNA polymerase (Y-family), little finger domain"/>
    <property type="match status" value="1"/>
</dbReference>
<evidence type="ECO:0000256" key="8">
    <source>
        <dbReference type="SAM" id="MobiDB-lite"/>
    </source>
</evidence>
<sequence>MPALCRDCFREVPEARAACPACGSRRLVRHAELFSLTVAHIDCDAFYASIEKRDRPELLALPVIVGGGKRGVVAAACYIARTRGVRSAMPMFKALRLCPDAVVIKPDMAKYAAAARQIRGLMEGLTPLVQPLSIDEAVLDLRGTAALHRAPPAAVLARFARAVEREVGVTVSIGLAANRLMAKLAAERDKPRGFAVIGAGEAPAWLAPQPVTLLPGVGPALARKLEAAGFTRLGQLAALTPIEAARRFGEDGPGLAARARGEDSRPVNPERETKSISAETTFDRDLAAIPDLEAPLWRMCEKLARRLREKELAAAGVVLKLKTAGFALRTRNARLPSPTRLPETLFAAARPLLLREADGTPFRLIGIGAQPLAPATGADRGDLADPEAPRRAARWQAVEALRARFGEAAVVQGRGLKPRA</sequence>
<organism evidence="10 11">
    <name type="scientific">Belnapia mucosa</name>
    <dbReference type="NCBI Taxonomy" id="2804532"/>
    <lineage>
        <taxon>Bacteria</taxon>
        <taxon>Pseudomonadati</taxon>
        <taxon>Pseudomonadota</taxon>
        <taxon>Alphaproteobacteria</taxon>
        <taxon>Acetobacterales</taxon>
        <taxon>Roseomonadaceae</taxon>
        <taxon>Belnapia</taxon>
    </lineage>
</organism>
<feature type="compositionally biased region" description="Basic and acidic residues" evidence="8">
    <location>
        <begin position="259"/>
        <end position="274"/>
    </location>
</feature>
<feature type="binding site" evidence="7">
    <location>
        <position position="42"/>
    </location>
    <ligand>
        <name>Mg(2+)</name>
        <dbReference type="ChEBI" id="CHEBI:18420"/>
    </ligand>
</feature>
<dbReference type="HAMAP" id="MF_01113">
    <property type="entry name" value="DNApol_IV"/>
    <property type="match status" value="1"/>
</dbReference>
<feature type="domain" description="UmuC" evidence="9">
    <location>
        <begin position="38"/>
        <end position="218"/>
    </location>
</feature>
<dbReference type="EC" id="2.7.7.7" evidence="7"/>
<evidence type="ECO:0000259" key="9">
    <source>
        <dbReference type="PROSITE" id="PS50173"/>
    </source>
</evidence>
<keyword evidence="7" id="KW-0234">DNA repair</keyword>
<dbReference type="SUPFAM" id="SSF56672">
    <property type="entry name" value="DNA/RNA polymerases"/>
    <property type="match status" value="1"/>
</dbReference>
<protein>
    <recommendedName>
        <fullName evidence="7">DNA polymerase IV</fullName>
        <shortName evidence="7">Pol IV</shortName>
        <ecNumber evidence="7">2.7.7.7</ecNumber>
    </recommendedName>
</protein>
<dbReference type="InterPro" id="IPR022880">
    <property type="entry name" value="DNApol_IV"/>
</dbReference>
<dbReference type="Gene3D" id="3.40.1170.60">
    <property type="match status" value="1"/>
</dbReference>
<keyword evidence="11" id="KW-1185">Reference proteome</keyword>
<dbReference type="Proteomes" id="UP000606490">
    <property type="component" value="Unassembled WGS sequence"/>
</dbReference>
<evidence type="ECO:0000256" key="7">
    <source>
        <dbReference type="HAMAP-Rule" id="MF_01113"/>
    </source>
</evidence>
<comment type="cofactor">
    <cofactor evidence="7">
        <name>Mg(2+)</name>
        <dbReference type="ChEBI" id="CHEBI:18420"/>
    </cofactor>
    <text evidence="7">Binds 2 magnesium ions per subunit.</text>
</comment>
<comment type="caution">
    <text evidence="10">The sequence shown here is derived from an EMBL/GenBank/DDBJ whole genome shotgun (WGS) entry which is preliminary data.</text>
</comment>
<dbReference type="InterPro" id="IPR001126">
    <property type="entry name" value="UmuC"/>
</dbReference>
<evidence type="ECO:0000256" key="4">
    <source>
        <dbReference type="ARBA" id="ARBA00022932"/>
    </source>
</evidence>
<feature type="binding site" evidence="7">
    <location>
        <position position="135"/>
    </location>
    <ligand>
        <name>Mg(2+)</name>
        <dbReference type="ChEBI" id="CHEBI:18420"/>
    </ligand>
</feature>
<feature type="region of interest" description="Disordered" evidence="8">
    <location>
        <begin position="253"/>
        <end position="275"/>
    </location>
</feature>
<evidence type="ECO:0000313" key="10">
    <source>
        <dbReference type="EMBL" id="MBL6456745.1"/>
    </source>
</evidence>
<comment type="function">
    <text evidence="5 7">Poorly processive, error-prone DNA polymerase involved in untargeted mutagenesis. Copies undamaged DNA at stalled replication forks, which arise in vivo from mismatched or misaligned primer ends. These misaligned primers can be extended by PolIV. Exhibits no 3'-5' exonuclease (proofreading) activity. May be involved in translesional synthesis, in conjunction with the beta clamp from PolIII.</text>
</comment>
<evidence type="ECO:0000313" key="11">
    <source>
        <dbReference type="Proteomes" id="UP000606490"/>
    </source>
</evidence>
<feature type="site" description="Substrate discrimination" evidence="7">
    <location>
        <position position="47"/>
    </location>
</feature>
<dbReference type="RefSeq" id="WP_202826489.1">
    <property type="nucleotide sequence ID" value="NZ_JAEUXJ010000006.1"/>
</dbReference>
<comment type="catalytic activity">
    <reaction evidence="6 7">
        <text>DNA(n) + a 2'-deoxyribonucleoside 5'-triphosphate = DNA(n+1) + diphosphate</text>
        <dbReference type="Rhea" id="RHEA:22508"/>
        <dbReference type="Rhea" id="RHEA-COMP:17339"/>
        <dbReference type="Rhea" id="RHEA-COMP:17340"/>
        <dbReference type="ChEBI" id="CHEBI:33019"/>
        <dbReference type="ChEBI" id="CHEBI:61560"/>
        <dbReference type="ChEBI" id="CHEBI:173112"/>
        <dbReference type="EC" id="2.7.7.7"/>
    </reaction>
</comment>